<accession>A0A370CI58</accession>
<reference evidence="2 3" key="2">
    <citation type="journal article" date="2018" name="J. Invertebr. Pathol.">
        <title>'Candidatus Aquirickettsiella gammari' (Gammaproteobacteria: Legionellales: Coxiellaceae): A bacterial pathogen of the freshwater crustacean Gammarus fossarum (Malacostraca: Amphipoda).</title>
        <authorList>
            <person name="Bojko J."/>
            <person name="Dunn A.M."/>
            <person name="Stebbing P.D."/>
            <person name="van Aerle R."/>
            <person name="Bacela-Spychalska K."/>
            <person name="Bean T.P."/>
            <person name="Urrutia A."/>
            <person name="Stentiford G.D."/>
        </authorList>
    </citation>
    <scope>NUCLEOTIDE SEQUENCE [LARGE SCALE GENOMIC DNA]</scope>
    <source>
        <strain evidence="2">RA15029</strain>
    </source>
</reference>
<feature type="transmembrane region" description="Helical" evidence="1">
    <location>
        <begin position="331"/>
        <end position="350"/>
    </location>
</feature>
<keyword evidence="3" id="KW-1185">Reference proteome</keyword>
<organism evidence="2 3">
    <name type="scientific">Candidatus Aquirickettsiella gammari</name>
    <dbReference type="NCBI Taxonomy" id="2016198"/>
    <lineage>
        <taxon>Bacteria</taxon>
        <taxon>Pseudomonadati</taxon>
        <taxon>Pseudomonadota</taxon>
        <taxon>Gammaproteobacteria</taxon>
        <taxon>Legionellales</taxon>
        <taxon>Coxiellaceae</taxon>
        <taxon>Candidatus Aquirickettsiella</taxon>
    </lineage>
</organism>
<evidence type="ECO:0000256" key="1">
    <source>
        <dbReference type="SAM" id="Phobius"/>
    </source>
</evidence>
<feature type="transmembrane region" description="Helical" evidence="1">
    <location>
        <begin position="152"/>
        <end position="174"/>
    </location>
</feature>
<feature type="transmembrane region" description="Helical" evidence="1">
    <location>
        <begin position="390"/>
        <end position="409"/>
    </location>
</feature>
<feature type="transmembrane region" description="Helical" evidence="1">
    <location>
        <begin position="303"/>
        <end position="325"/>
    </location>
</feature>
<reference evidence="2 3" key="1">
    <citation type="journal article" date="2017" name="Int. J. Syst. Evol. Microbiol.">
        <title>Aquarickettsiella crustaci n. gen. n. sp. (Gammaproteobacteria: Legionellales: Coxiellaceae); a bacterial pathogen of the freshwater crustacean: Gammarus fossarum (Malacostraca: Amphipoda).</title>
        <authorList>
            <person name="Bojko J."/>
            <person name="Dunn A.M."/>
            <person name="Stebbing P.D."/>
            <person name="Van Aerle R."/>
            <person name="Bacela-Spychalska K."/>
            <person name="Bean T.P."/>
            <person name="Stentiford G.D."/>
        </authorList>
    </citation>
    <scope>NUCLEOTIDE SEQUENCE [LARGE SCALE GENOMIC DNA]</scope>
    <source>
        <strain evidence="2">RA15029</strain>
    </source>
</reference>
<protein>
    <submittedName>
        <fullName evidence="2">Uncharacterized protein</fullName>
    </submittedName>
</protein>
<dbReference type="EMBL" id="NMOS02000008">
    <property type="protein sequence ID" value="RDH40485.1"/>
    <property type="molecule type" value="Genomic_DNA"/>
</dbReference>
<keyword evidence="1" id="KW-0812">Transmembrane</keyword>
<proteinExistence type="predicted"/>
<feature type="transmembrane region" description="Helical" evidence="1">
    <location>
        <begin position="180"/>
        <end position="202"/>
    </location>
</feature>
<name>A0A370CI58_9COXI</name>
<dbReference type="Proteomes" id="UP000226429">
    <property type="component" value="Unassembled WGS sequence"/>
</dbReference>
<comment type="caution">
    <text evidence="2">The sequence shown here is derived from an EMBL/GenBank/DDBJ whole genome shotgun (WGS) entry which is preliminary data.</text>
</comment>
<keyword evidence="1" id="KW-1133">Transmembrane helix</keyword>
<feature type="transmembrane region" description="Helical" evidence="1">
    <location>
        <begin position="77"/>
        <end position="94"/>
    </location>
</feature>
<feature type="transmembrane region" description="Helical" evidence="1">
    <location>
        <begin position="421"/>
        <end position="440"/>
    </location>
</feature>
<feature type="transmembrane region" description="Helical" evidence="1">
    <location>
        <begin position="106"/>
        <end position="131"/>
    </location>
</feature>
<dbReference type="AlphaFoldDB" id="A0A370CI58"/>
<gene>
    <name evidence="2" type="ORF">CFE62_003760</name>
</gene>
<evidence type="ECO:0000313" key="2">
    <source>
        <dbReference type="EMBL" id="RDH40485.1"/>
    </source>
</evidence>
<keyword evidence="1" id="KW-0472">Membrane</keyword>
<sequence length="560" mass="63665">MLAKGKDILLHSSNFDEQSVLITTPTSPTTSRIHEYTSEIIVDVENHLHPLASYLLKYVITKQPIPEKLLRKNCRKFAIVMSIIVACASGIPYIKPSRDALEGHDALGWIVAISTIFSFGAGSTWAWLNIMREFEPRAPEETSVITGDSPRIIRLLFANLLGSLATLPSAYAVYKFNNKLIYPIIAFAAGVATNIYALYTLYDGKKLLSKGMRILKRWRHNIVADNTMLTLTENLGEMLSKSPMLLLNTPSTERSLVMSSLYYKNQWDPQKHFELFLKEVIKLNLLNQTSSQNENWGQGWPRFLFKSISIIFPISFSIINATLAYESSKLIYDNTIFSIIYTIFTVLPYMSIEFLAAIKTFEDIFDLVFNCVIRRHTSSFSQLFYPKMNLIAQFSSILLGLIPSVNRIYITLNTIENKGKIPLTIIGALGGIIFQTFSLMDLKNQVLIKYSESSENEEQKKLANFFKNINQFMKIYENIDIDTRMELITSLQDSELIALVKQKETSETLLVGNPDSSLFSSSLVHNRNKFKFFRQTNSTVLSDNDEMTNSHCIQPNICTL</sequence>
<evidence type="ECO:0000313" key="3">
    <source>
        <dbReference type="Proteomes" id="UP000226429"/>
    </source>
</evidence>